<evidence type="ECO:0000313" key="2">
    <source>
        <dbReference type="Proteomes" id="UP001595665"/>
    </source>
</evidence>
<evidence type="ECO:0000313" key="1">
    <source>
        <dbReference type="EMBL" id="MFC3460414.1"/>
    </source>
</evidence>
<name>A0ABV7PMR6_9BURK</name>
<proteinExistence type="predicted"/>
<protein>
    <submittedName>
        <fullName evidence="1">Type IV toxin-antitoxin system AbiEi family antitoxin</fullName>
    </submittedName>
</protein>
<reference evidence="2" key="1">
    <citation type="journal article" date="2019" name="Int. J. Syst. Evol. Microbiol.">
        <title>The Global Catalogue of Microorganisms (GCM) 10K type strain sequencing project: providing services to taxonomists for standard genome sequencing and annotation.</title>
        <authorList>
            <consortium name="The Broad Institute Genomics Platform"/>
            <consortium name="The Broad Institute Genome Sequencing Center for Infectious Disease"/>
            <person name="Wu L."/>
            <person name="Ma J."/>
        </authorList>
    </citation>
    <scope>NUCLEOTIDE SEQUENCE [LARGE SCALE GENOMIC DNA]</scope>
    <source>
        <strain evidence="2">CCM 7480</strain>
    </source>
</reference>
<dbReference type="RefSeq" id="WP_379736987.1">
    <property type="nucleotide sequence ID" value="NZ_JBHRVV010000001.1"/>
</dbReference>
<keyword evidence="2" id="KW-1185">Reference proteome</keyword>
<dbReference type="Pfam" id="PF09952">
    <property type="entry name" value="AbiEi_2"/>
    <property type="match status" value="1"/>
</dbReference>
<organism evidence="1 2">
    <name type="scientific">Massilia haematophila</name>
    <dbReference type="NCBI Taxonomy" id="457923"/>
    <lineage>
        <taxon>Bacteria</taxon>
        <taxon>Pseudomonadati</taxon>
        <taxon>Pseudomonadota</taxon>
        <taxon>Betaproteobacteria</taxon>
        <taxon>Burkholderiales</taxon>
        <taxon>Oxalobacteraceae</taxon>
        <taxon>Telluria group</taxon>
        <taxon>Massilia</taxon>
    </lineage>
</organism>
<sequence>MNKLSLLSPTLEEADLIGRAIAELEETLDLHGRILPKKAHQWDADVLLEVAGQQLRYVCEVKHKIDRRSALLDLKTRGLAKPEGLLVTLYLSHELASACRELGLQFLDTAGNAYLDNGAGLFVYISGRRPHDLSRNTLEQATITPAALRMMFAFLADPSMLNAPYREIAPAVMVSTGAISKVFDTLETRGFIATLPGGKRVIAAPELLLGEWATGYLSRLKPKLKSYRFSGASPAEFSRRWFPENGVSAWGGEPAAAMHTGHLTPGSCTLYIDISEQRVLRELVSDFKLKADPAGPIEVIQAFWNMDRFATSTPTVPLPLIYADLLGTHDARNLTVAKQIAAEIMDDLHR</sequence>
<accession>A0ABV7PMR6</accession>
<gene>
    <name evidence="1" type="ORF">ACFOPH_19460</name>
</gene>
<comment type="caution">
    <text evidence="1">The sequence shown here is derived from an EMBL/GenBank/DDBJ whole genome shotgun (WGS) entry which is preliminary data.</text>
</comment>
<dbReference type="Proteomes" id="UP001595665">
    <property type="component" value="Unassembled WGS sequence"/>
</dbReference>
<dbReference type="EMBL" id="JBHRVV010000001">
    <property type="protein sequence ID" value="MFC3460414.1"/>
    <property type="molecule type" value="Genomic_DNA"/>
</dbReference>
<dbReference type="InterPro" id="IPR019238">
    <property type="entry name" value="AbiEi_2"/>
</dbReference>